<dbReference type="PANTHER" id="PTHR11203">
    <property type="entry name" value="CLEAVAGE AND POLYADENYLATION SPECIFICITY FACTOR FAMILY MEMBER"/>
    <property type="match status" value="1"/>
</dbReference>
<feature type="domain" description="Metallo-beta-lactamase" evidence="1">
    <location>
        <begin position="14"/>
        <end position="192"/>
    </location>
</feature>
<dbReference type="Proteomes" id="UP000259273">
    <property type="component" value="Unassembled WGS sequence"/>
</dbReference>
<dbReference type="SMART" id="SM00849">
    <property type="entry name" value="Lactamase_B"/>
    <property type="match status" value="1"/>
</dbReference>
<keyword evidence="2" id="KW-0378">Hydrolase</keyword>
<dbReference type="PANTHER" id="PTHR11203:SF37">
    <property type="entry name" value="INTEGRATOR COMPLEX SUBUNIT 11"/>
    <property type="match status" value="1"/>
</dbReference>
<accession>A0A3C1KR16</accession>
<evidence type="ECO:0000313" key="3">
    <source>
        <dbReference type="Proteomes" id="UP000259273"/>
    </source>
</evidence>
<evidence type="ECO:0000313" key="2">
    <source>
        <dbReference type="EMBL" id="HAN28938.1"/>
    </source>
</evidence>
<dbReference type="Gene3D" id="3.60.15.10">
    <property type="entry name" value="Ribonuclease Z/Hydroxyacylglutathione hydrolase-like"/>
    <property type="match status" value="1"/>
</dbReference>
<dbReference type="EMBL" id="DMND01000195">
    <property type="protein sequence ID" value="HAN28938.1"/>
    <property type="molecule type" value="Genomic_DNA"/>
</dbReference>
<reference evidence="2 3" key="1">
    <citation type="journal article" date="2018" name="Nat. Biotechnol.">
        <title>A standardized bacterial taxonomy based on genome phylogeny substantially revises the tree of life.</title>
        <authorList>
            <person name="Parks D.H."/>
            <person name="Chuvochina M."/>
            <person name="Waite D.W."/>
            <person name="Rinke C."/>
            <person name="Skarshewski A."/>
            <person name="Chaumeil P.A."/>
            <person name="Hugenholtz P."/>
        </authorList>
    </citation>
    <scope>NUCLEOTIDE SEQUENCE [LARGE SCALE GENOMIC DNA]</scope>
    <source>
        <strain evidence="2">UBA9158</strain>
    </source>
</reference>
<feature type="non-terminal residue" evidence="2">
    <location>
        <position position="194"/>
    </location>
</feature>
<gene>
    <name evidence="2" type="ORF">DCP75_14680</name>
</gene>
<dbReference type="Pfam" id="PF00753">
    <property type="entry name" value="Lactamase_B"/>
    <property type="match status" value="1"/>
</dbReference>
<dbReference type="InterPro" id="IPR050698">
    <property type="entry name" value="MBL"/>
</dbReference>
<dbReference type="InterPro" id="IPR001279">
    <property type="entry name" value="Metallo-B-lactamas"/>
</dbReference>
<dbReference type="GO" id="GO:0004521">
    <property type="term" value="F:RNA endonuclease activity"/>
    <property type="evidence" value="ECO:0007669"/>
    <property type="project" value="TreeGrafter"/>
</dbReference>
<dbReference type="InterPro" id="IPR036866">
    <property type="entry name" value="RibonucZ/Hydroxyglut_hydro"/>
</dbReference>
<comment type="caution">
    <text evidence="2">The sequence shown here is derived from an EMBL/GenBank/DDBJ whole genome shotgun (WGS) entry which is preliminary data.</text>
</comment>
<dbReference type="AlphaFoldDB" id="A0A3C1KR16"/>
<evidence type="ECO:0000259" key="1">
    <source>
        <dbReference type="SMART" id="SM00849"/>
    </source>
</evidence>
<organism evidence="2 3">
    <name type="scientific">Haliea salexigens</name>
    <dbReference type="NCBI Taxonomy" id="287487"/>
    <lineage>
        <taxon>Bacteria</taxon>
        <taxon>Pseudomonadati</taxon>
        <taxon>Pseudomonadota</taxon>
        <taxon>Gammaproteobacteria</taxon>
        <taxon>Cellvibrionales</taxon>
        <taxon>Halieaceae</taxon>
        <taxon>Haliea</taxon>
    </lineage>
</organism>
<dbReference type="GO" id="GO:0016787">
    <property type="term" value="F:hydrolase activity"/>
    <property type="evidence" value="ECO:0007669"/>
    <property type="project" value="UniProtKB-KW"/>
</dbReference>
<dbReference type="SUPFAM" id="SSF56281">
    <property type="entry name" value="Metallo-hydrolase/oxidoreductase"/>
    <property type="match status" value="1"/>
</dbReference>
<name>A0A3C1KR16_9GAMM</name>
<protein>
    <submittedName>
        <fullName evidence="2">MBL fold metallo-hydrolase</fullName>
    </submittedName>
</protein>
<proteinExistence type="predicted"/>
<sequence length="194" mass="21669">MATLTFYGAAQEVTGSCHLLESKACGRVLLDCGLRQGGDAVERIHNERFSFKPDSIDAVVLSHAHLDHCGMLPLLVHQGFKGPIHCTRATADLLPIMLHDAVGLYLRDLERDNLRAERRGRKTREPVYDEEDVERVLKQLQPSRYRKPFKLGHHCTVTLHDAGHILGSAIVEVVLTENAMEKRLVFSGDLGRKG</sequence>
<dbReference type="CDD" id="cd16295">
    <property type="entry name" value="TTHA0252-CPSF-like_MBL-fold"/>
    <property type="match status" value="1"/>
</dbReference>